<dbReference type="Proteomes" id="UP000770661">
    <property type="component" value="Unassembled WGS sequence"/>
</dbReference>
<gene>
    <name evidence="1" type="ORF">GWK47_042066</name>
</gene>
<dbReference type="PANTHER" id="PTHR35836">
    <property type="entry name" value="VCBS REPEAT-CONTAINING PROTEIN"/>
    <property type="match status" value="1"/>
</dbReference>
<evidence type="ECO:0000313" key="1">
    <source>
        <dbReference type="EMBL" id="KAG0723723.1"/>
    </source>
</evidence>
<dbReference type="EMBL" id="JACEEZ010007800">
    <property type="protein sequence ID" value="KAG0723723.1"/>
    <property type="molecule type" value="Genomic_DNA"/>
</dbReference>
<evidence type="ECO:0000313" key="2">
    <source>
        <dbReference type="Proteomes" id="UP000770661"/>
    </source>
</evidence>
<protein>
    <submittedName>
        <fullName evidence="1">Uncharacterized protein</fullName>
    </submittedName>
</protein>
<keyword evidence="2" id="KW-1185">Reference proteome</keyword>
<dbReference type="PANTHER" id="PTHR35836:SF1">
    <property type="entry name" value="VCBS REPEAT-CONTAINING PROTEIN"/>
    <property type="match status" value="1"/>
</dbReference>
<proteinExistence type="predicted"/>
<accession>A0A8J5CJY9</accession>
<name>A0A8J5CJY9_CHIOP</name>
<reference evidence="1" key="1">
    <citation type="submission" date="2020-07" db="EMBL/GenBank/DDBJ databases">
        <title>The High-quality genome of the commercially important snow crab, Chionoecetes opilio.</title>
        <authorList>
            <person name="Jeong J.-H."/>
            <person name="Ryu S."/>
        </authorList>
    </citation>
    <scope>NUCLEOTIDE SEQUENCE</scope>
    <source>
        <strain evidence="1">MADBK_172401_WGS</strain>
        <tissue evidence="1">Digestive gland</tissue>
    </source>
</reference>
<comment type="caution">
    <text evidence="1">The sequence shown here is derived from an EMBL/GenBank/DDBJ whole genome shotgun (WGS) entry which is preliminary data.</text>
</comment>
<sequence length="217" mass="24573">METEEEEVVVEEVVVEVETEEEEVVVEVETKEEEVVVEVKTQEEEVVVEVETEEEEVVVEEVVVEVKTEEEEVVVEEVVVEVKTEEEEVVVEEVVVEVEKVEKTDNFTSVKIADSFHPYQALGASTMSPGTPRAYYPTADFEAEMAEDGLPHKPYILLSGDDDGRVYVLYPESDARDDWTYQKHILLDTEGKTTGVTASVLRPQHCYSGPLPWLHLL</sequence>
<dbReference type="OrthoDB" id="10022113at2759"/>
<dbReference type="AlphaFoldDB" id="A0A8J5CJY9"/>
<organism evidence="1 2">
    <name type="scientific">Chionoecetes opilio</name>
    <name type="common">Atlantic snow crab</name>
    <name type="synonym">Cancer opilio</name>
    <dbReference type="NCBI Taxonomy" id="41210"/>
    <lineage>
        <taxon>Eukaryota</taxon>
        <taxon>Metazoa</taxon>
        <taxon>Ecdysozoa</taxon>
        <taxon>Arthropoda</taxon>
        <taxon>Crustacea</taxon>
        <taxon>Multicrustacea</taxon>
        <taxon>Malacostraca</taxon>
        <taxon>Eumalacostraca</taxon>
        <taxon>Eucarida</taxon>
        <taxon>Decapoda</taxon>
        <taxon>Pleocyemata</taxon>
        <taxon>Brachyura</taxon>
        <taxon>Eubrachyura</taxon>
        <taxon>Majoidea</taxon>
        <taxon>Majidae</taxon>
        <taxon>Chionoecetes</taxon>
    </lineage>
</organism>